<proteinExistence type="predicted"/>
<dbReference type="SMART" id="SM00091">
    <property type="entry name" value="PAS"/>
    <property type="match status" value="2"/>
</dbReference>
<evidence type="ECO:0000256" key="1">
    <source>
        <dbReference type="ARBA" id="ARBA00000085"/>
    </source>
</evidence>
<dbReference type="Gene3D" id="3.30.565.10">
    <property type="entry name" value="Histidine kinase-like ATPase, C-terminal domain"/>
    <property type="match status" value="1"/>
</dbReference>
<keyword evidence="4" id="KW-0808">Transferase</keyword>
<dbReference type="InterPro" id="IPR035965">
    <property type="entry name" value="PAS-like_dom_sf"/>
</dbReference>
<feature type="region of interest" description="Disordered" evidence="7">
    <location>
        <begin position="835"/>
        <end position="856"/>
    </location>
</feature>
<evidence type="ECO:0000256" key="2">
    <source>
        <dbReference type="ARBA" id="ARBA00012438"/>
    </source>
</evidence>
<keyword evidence="5" id="KW-0418">Kinase</keyword>
<dbReference type="Pfam" id="PF08448">
    <property type="entry name" value="PAS_4"/>
    <property type="match status" value="2"/>
</dbReference>
<organism evidence="12 13">
    <name type="scientific">Piscinibacter sakaiensis</name>
    <name type="common">Ideonella sakaiensis</name>
    <dbReference type="NCBI Taxonomy" id="1547922"/>
    <lineage>
        <taxon>Bacteria</taxon>
        <taxon>Pseudomonadati</taxon>
        <taxon>Pseudomonadota</taxon>
        <taxon>Betaproteobacteria</taxon>
        <taxon>Burkholderiales</taxon>
        <taxon>Sphaerotilaceae</taxon>
        <taxon>Piscinibacter</taxon>
    </lineage>
</organism>
<dbReference type="InterPro" id="IPR005467">
    <property type="entry name" value="His_kinase_dom"/>
</dbReference>
<keyword evidence="13" id="KW-1185">Reference proteome</keyword>
<dbReference type="CDD" id="cd00130">
    <property type="entry name" value="PAS"/>
    <property type="match status" value="2"/>
</dbReference>
<accession>A0A0K8P2P8</accession>
<dbReference type="CDD" id="cd18773">
    <property type="entry name" value="PDC1_HK_sensor"/>
    <property type="match status" value="1"/>
</dbReference>
<dbReference type="Pfam" id="PF02518">
    <property type="entry name" value="HATPase_c"/>
    <property type="match status" value="1"/>
</dbReference>
<dbReference type="SUPFAM" id="SSF55785">
    <property type="entry name" value="PYP-like sensor domain (PAS domain)"/>
    <property type="match status" value="2"/>
</dbReference>
<dbReference type="PROSITE" id="PS50109">
    <property type="entry name" value="HIS_KIN"/>
    <property type="match status" value="1"/>
</dbReference>
<dbReference type="RefSeq" id="WP_054020855.1">
    <property type="nucleotide sequence ID" value="NZ_BBYR01000039.1"/>
</dbReference>
<dbReference type="InterPro" id="IPR003594">
    <property type="entry name" value="HATPase_dom"/>
</dbReference>
<evidence type="ECO:0000256" key="7">
    <source>
        <dbReference type="SAM" id="MobiDB-lite"/>
    </source>
</evidence>
<dbReference type="InterPro" id="IPR000700">
    <property type="entry name" value="PAS-assoc_C"/>
</dbReference>
<keyword evidence="8" id="KW-0812">Transmembrane</keyword>
<dbReference type="SMART" id="SM00388">
    <property type="entry name" value="HisKA"/>
    <property type="match status" value="1"/>
</dbReference>
<dbReference type="PROSITE" id="PS50112">
    <property type="entry name" value="PAS"/>
    <property type="match status" value="2"/>
</dbReference>
<dbReference type="InterPro" id="IPR013656">
    <property type="entry name" value="PAS_4"/>
</dbReference>
<dbReference type="PANTHER" id="PTHR43711:SF1">
    <property type="entry name" value="HISTIDINE KINASE 1"/>
    <property type="match status" value="1"/>
</dbReference>
<comment type="catalytic activity">
    <reaction evidence="1">
        <text>ATP + protein L-histidine = ADP + protein N-phospho-L-histidine.</text>
        <dbReference type="EC" id="2.7.13.3"/>
    </reaction>
</comment>
<dbReference type="InterPro" id="IPR036890">
    <property type="entry name" value="HATPase_C_sf"/>
</dbReference>
<dbReference type="InterPro" id="IPR003661">
    <property type="entry name" value="HisK_dim/P_dom"/>
</dbReference>
<evidence type="ECO:0000256" key="8">
    <source>
        <dbReference type="SAM" id="Phobius"/>
    </source>
</evidence>
<sequence>MRFPRSRTLVWIGSLLALFPLLSLAIAAWLQFDRLRDDEAARLMGTATVIEDHATRSVDAVGNALSALAEHVAAEGAVHPATLAPLLQQSLASLPVLRSLAAVDAQGQVLASTVAAEVGLVIDPGLLGVQPEAGHDALGEVLRGAGLVHLARDQASMPSLARGTMLPLVRRVRVAGSDNLLLVALIDPDRFASYQQLAVRDEHTVAVLTSYQGRVIAALPWAPVTPGQRLLGHPLFTDFDLPRERGSLVGPGLRDGTQLIGYRVSRHRPLVVLVEMPRSRLVAQWFDAMLPLLLGRLVITLGLVALTAYAWLALRSHERAQRGQQSVHEAVENRERQLTELFKLVPELIFRVGRDGRVSFVNGRYTDVSGRSAQQAVGQWLPELFLPASREAVAALFDPQRGRTPRRAIGLLGGPYGIERRFDITVVPLYDGDELRGFAGSAVDETERLLLQDKLRGQVEFTARLLELVPVPVSIIDRDGRFMSVNQAWEAFNQRRREEVLGRVAGEHWTQADRQAQRERDEQLLRQGGSDSAELLYTRVDQSRRLVRMNKVAVPGEDGQPVAVLNAFVDLTEFREAERAIVAAREAAEQVSRLKSDFIASVSHELRTPLQSILGFTEIGRQRALDPQRQQALLEEIHRAGQGMLRMVNELLELARLERLPRTGPAAALDLRGVVEVARRTLGPLAEQRQVVLSVALPQRPLAIALEPAAADELVGQLLRHAIEVTPAGGAVEVIGWAFGGETLLQVRDGGPSIAADQLHRLFEPFSSVHPSKDSSEGATGLGLAIARRIALSADGELKAVARPEGGTLLELSLPQAALPAPAAGPMAAVAVPGPAPADGPQAFAAGPALPAPGVS</sequence>
<dbReference type="InterPro" id="IPR036097">
    <property type="entry name" value="HisK_dim/P_sf"/>
</dbReference>
<dbReference type="NCBIfam" id="TIGR00229">
    <property type="entry name" value="sensory_box"/>
    <property type="match status" value="2"/>
</dbReference>
<dbReference type="SUPFAM" id="SSF47384">
    <property type="entry name" value="Homodimeric domain of signal transducing histidine kinase"/>
    <property type="match status" value="1"/>
</dbReference>
<dbReference type="AlphaFoldDB" id="A0A0K8P2P8"/>
<reference evidence="13" key="1">
    <citation type="submission" date="2015-07" db="EMBL/GenBank/DDBJ databases">
        <title>Discovery of a poly(ethylene terephthalate assimilation.</title>
        <authorList>
            <person name="Yoshida S."/>
            <person name="Hiraga K."/>
            <person name="Takehana T."/>
            <person name="Taniguchi I."/>
            <person name="Yamaji H."/>
            <person name="Maeda Y."/>
            <person name="Toyohara K."/>
            <person name="Miyamoto K."/>
            <person name="Kimura Y."/>
            <person name="Oda K."/>
        </authorList>
    </citation>
    <scope>NUCLEOTIDE SEQUENCE [LARGE SCALE GENOMIC DNA]</scope>
    <source>
        <strain evidence="13">NBRC 110686 / TISTR 2288 / 201-F6</strain>
    </source>
</reference>
<dbReference type="InterPro" id="IPR050736">
    <property type="entry name" value="Sensor_HK_Regulatory"/>
</dbReference>
<keyword evidence="6" id="KW-0902">Two-component regulatory system</keyword>
<dbReference type="STRING" id="1547922.ISF6_2741"/>
<evidence type="ECO:0000256" key="4">
    <source>
        <dbReference type="ARBA" id="ARBA00022679"/>
    </source>
</evidence>
<evidence type="ECO:0000259" key="9">
    <source>
        <dbReference type="PROSITE" id="PS50109"/>
    </source>
</evidence>
<dbReference type="CDD" id="cd00082">
    <property type="entry name" value="HisKA"/>
    <property type="match status" value="1"/>
</dbReference>
<dbReference type="Pfam" id="PF00512">
    <property type="entry name" value="HisKA"/>
    <property type="match status" value="1"/>
</dbReference>
<feature type="transmembrane region" description="Helical" evidence="8">
    <location>
        <begin position="288"/>
        <end position="312"/>
    </location>
</feature>
<gene>
    <name evidence="12" type="ORF">ISF6_2741</name>
</gene>
<dbReference type="InterPro" id="IPR000014">
    <property type="entry name" value="PAS"/>
</dbReference>
<dbReference type="EMBL" id="BBYR01000039">
    <property type="protein sequence ID" value="GAP36901.1"/>
    <property type="molecule type" value="Genomic_DNA"/>
</dbReference>
<feature type="domain" description="PAS" evidence="10">
    <location>
        <begin position="458"/>
        <end position="528"/>
    </location>
</feature>
<dbReference type="Proteomes" id="UP000037660">
    <property type="component" value="Unassembled WGS sequence"/>
</dbReference>
<dbReference type="EC" id="2.7.13.3" evidence="2"/>
<dbReference type="Gene3D" id="3.30.450.20">
    <property type="entry name" value="PAS domain"/>
    <property type="match status" value="3"/>
</dbReference>
<evidence type="ECO:0000259" key="11">
    <source>
        <dbReference type="PROSITE" id="PS50113"/>
    </source>
</evidence>
<evidence type="ECO:0000256" key="6">
    <source>
        <dbReference type="ARBA" id="ARBA00023012"/>
    </source>
</evidence>
<dbReference type="PANTHER" id="PTHR43711">
    <property type="entry name" value="TWO-COMPONENT HISTIDINE KINASE"/>
    <property type="match status" value="1"/>
</dbReference>
<dbReference type="OrthoDB" id="8579121at2"/>
<evidence type="ECO:0000313" key="12">
    <source>
        <dbReference type="EMBL" id="GAP36901.1"/>
    </source>
</evidence>
<name>A0A0K8P2P8_PISS1</name>
<dbReference type="SMART" id="SM00387">
    <property type="entry name" value="HATPase_c"/>
    <property type="match status" value="1"/>
</dbReference>
<evidence type="ECO:0000313" key="13">
    <source>
        <dbReference type="Proteomes" id="UP000037660"/>
    </source>
</evidence>
<dbReference type="Gene3D" id="1.10.287.130">
    <property type="match status" value="1"/>
</dbReference>
<dbReference type="PRINTS" id="PR00344">
    <property type="entry name" value="BCTRLSENSOR"/>
</dbReference>
<dbReference type="InterPro" id="IPR004358">
    <property type="entry name" value="Sig_transdc_His_kin-like_C"/>
</dbReference>
<feature type="domain" description="PAC" evidence="11">
    <location>
        <begin position="531"/>
        <end position="583"/>
    </location>
</feature>
<dbReference type="GO" id="GO:0000155">
    <property type="term" value="F:phosphorelay sensor kinase activity"/>
    <property type="evidence" value="ECO:0007669"/>
    <property type="project" value="InterPro"/>
</dbReference>
<dbReference type="FunFam" id="1.10.287.130:FF:000001">
    <property type="entry name" value="Two-component sensor histidine kinase"/>
    <property type="match status" value="1"/>
</dbReference>
<evidence type="ECO:0000256" key="5">
    <source>
        <dbReference type="ARBA" id="ARBA00022777"/>
    </source>
</evidence>
<dbReference type="SUPFAM" id="SSF55874">
    <property type="entry name" value="ATPase domain of HSP90 chaperone/DNA topoisomerase II/histidine kinase"/>
    <property type="match status" value="1"/>
</dbReference>
<dbReference type="CDD" id="cd12915">
    <property type="entry name" value="PDC2_DGC_like"/>
    <property type="match status" value="1"/>
</dbReference>
<keyword evidence="8" id="KW-1133">Transmembrane helix</keyword>
<feature type="domain" description="Histidine kinase" evidence="9">
    <location>
        <begin position="601"/>
        <end position="818"/>
    </location>
</feature>
<comment type="caution">
    <text evidence="12">The sequence shown here is derived from an EMBL/GenBank/DDBJ whole genome shotgun (WGS) entry which is preliminary data.</text>
</comment>
<reference evidence="12 13" key="2">
    <citation type="journal article" date="2016" name="Science">
        <title>A bacterium that degrades and assimilates poly(ethylene terephthalate).</title>
        <authorList>
            <person name="Yoshida S."/>
            <person name="Hiraga K."/>
            <person name="Takehana T."/>
            <person name="Taniguchi I."/>
            <person name="Yamaji H."/>
            <person name="Maeda Y."/>
            <person name="Toyohara K."/>
            <person name="Miyamoto K."/>
            <person name="Kimura Y."/>
            <person name="Oda K."/>
        </authorList>
    </citation>
    <scope>NUCLEOTIDE SEQUENCE [LARGE SCALE GENOMIC DNA]</scope>
    <source>
        <strain evidence="13">NBRC 110686 / TISTR 2288 / 201-F6</strain>
    </source>
</reference>
<evidence type="ECO:0000256" key="3">
    <source>
        <dbReference type="ARBA" id="ARBA00022553"/>
    </source>
</evidence>
<feature type="domain" description="PAS" evidence="10">
    <location>
        <begin position="334"/>
        <end position="393"/>
    </location>
</feature>
<keyword evidence="8" id="KW-0472">Membrane</keyword>
<keyword evidence="3" id="KW-0597">Phosphoprotein</keyword>
<protein>
    <recommendedName>
        <fullName evidence="2">histidine kinase</fullName>
        <ecNumber evidence="2">2.7.13.3</ecNumber>
    </recommendedName>
</protein>
<evidence type="ECO:0000259" key="10">
    <source>
        <dbReference type="PROSITE" id="PS50112"/>
    </source>
</evidence>
<dbReference type="PROSITE" id="PS50113">
    <property type="entry name" value="PAC"/>
    <property type="match status" value="1"/>
</dbReference>